<feature type="transmembrane region" description="Helical" evidence="2">
    <location>
        <begin position="216"/>
        <end position="237"/>
    </location>
</feature>
<feature type="region of interest" description="Disordered" evidence="1">
    <location>
        <begin position="444"/>
        <end position="569"/>
    </location>
</feature>
<feature type="transmembrane region" description="Helical" evidence="2">
    <location>
        <begin position="157"/>
        <end position="178"/>
    </location>
</feature>
<name>A0AA39HDB2_9BILA</name>
<gene>
    <name evidence="3" type="ORF">QR680_017104</name>
</gene>
<sequence length="569" mass="63139">MRTSEDWIKFAKTPYGGALLALTAVQFIILWVATFFTHGNFSPVVQSDLSDELAVQMMKCKGSPGTVPFGNDFQEIDPPPLFEGADLTGCDQMAKDWAKEIAHPVEASLFVLGFPTPAGGQTFVVLVLYATWILMAHFLIAELFTGKFVAKMGQKPLVLVHGFFALLLFICAAIESAYSAYCSTGLHDYCTFFTTHVKSTALMMAETTCPLMASRIYTTMAFLWMFTAAHIGLGYYVHKHADFEDTMVEIDFGAYVKTSFSKIDFHFCVFLETKVYGKLYLLSLVVQFVMVWVASYFSSATILPYSWKMSGFVIGFPQWYTGQTYASLACFVTFWALLEIAFVEVVTGEVFAKLGQKMMSYIHAVLAVILGCVLFAEIRYIVLVSRYPACAVISPIAGRSIGCMVMTLVMVPIQVGLFFFSKELSEDQSRVSPEDPAVPKAIELEEKPSEAPKKRTPMEVRFAPSTGSVEEREEVREGASVQKKEDAVEDGVEQKSTKHLYDEVPAGKVEAPISDVDLDSDNVASEDRAESHEKAEGEKKKKVEEVVSQSDVHYDSVPTCPENEKVNDV</sequence>
<reference evidence="3" key="1">
    <citation type="submission" date="2023-06" db="EMBL/GenBank/DDBJ databases">
        <title>Genomic analysis of the entomopathogenic nematode Steinernema hermaphroditum.</title>
        <authorList>
            <person name="Schwarz E.M."/>
            <person name="Heppert J.K."/>
            <person name="Baniya A."/>
            <person name="Schwartz H.T."/>
            <person name="Tan C.-H."/>
            <person name="Antoshechkin I."/>
            <person name="Sternberg P.W."/>
            <person name="Goodrich-Blair H."/>
            <person name="Dillman A.R."/>
        </authorList>
    </citation>
    <scope>NUCLEOTIDE SEQUENCE</scope>
    <source>
        <strain evidence="3">PS9179</strain>
        <tissue evidence="3">Whole animal</tissue>
    </source>
</reference>
<dbReference type="AlphaFoldDB" id="A0AA39HDB2"/>
<protein>
    <submittedName>
        <fullName evidence="3">Uncharacterized protein</fullName>
    </submittedName>
</protein>
<feature type="transmembrane region" description="Helical" evidence="2">
    <location>
        <begin position="123"/>
        <end position="145"/>
    </location>
</feature>
<feature type="transmembrane region" description="Helical" evidence="2">
    <location>
        <begin position="325"/>
        <end position="346"/>
    </location>
</feature>
<feature type="compositionally biased region" description="Basic and acidic residues" evidence="1">
    <location>
        <begin position="469"/>
        <end position="502"/>
    </location>
</feature>
<feature type="transmembrane region" description="Helical" evidence="2">
    <location>
        <begin position="279"/>
        <end position="305"/>
    </location>
</feature>
<feature type="compositionally biased region" description="Basic and acidic residues" evidence="1">
    <location>
        <begin position="525"/>
        <end position="545"/>
    </location>
</feature>
<keyword evidence="2" id="KW-1133">Transmembrane helix</keyword>
<organism evidence="3 4">
    <name type="scientific">Steinernema hermaphroditum</name>
    <dbReference type="NCBI Taxonomy" id="289476"/>
    <lineage>
        <taxon>Eukaryota</taxon>
        <taxon>Metazoa</taxon>
        <taxon>Ecdysozoa</taxon>
        <taxon>Nematoda</taxon>
        <taxon>Chromadorea</taxon>
        <taxon>Rhabditida</taxon>
        <taxon>Tylenchina</taxon>
        <taxon>Panagrolaimomorpha</taxon>
        <taxon>Strongyloidoidea</taxon>
        <taxon>Steinernematidae</taxon>
        <taxon>Steinernema</taxon>
    </lineage>
</organism>
<dbReference type="EMBL" id="JAUCMV010000004">
    <property type="protein sequence ID" value="KAK0403748.1"/>
    <property type="molecule type" value="Genomic_DNA"/>
</dbReference>
<evidence type="ECO:0000313" key="3">
    <source>
        <dbReference type="EMBL" id="KAK0403748.1"/>
    </source>
</evidence>
<evidence type="ECO:0000313" key="4">
    <source>
        <dbReference type="Proteomes" id="UP001175271"/>
    </source>
</evidence>
<accession>A0AA39HDB2</accession>
<dbReference type="Proteomes" id="UP001175271">
    <property type="component" value="Unassembled WGS sequence"/>
</dbReference>
<keyword evidence="2" id="KW-0812">Transmembrane</keyword>
<evidence type="ECO:0000256" key="1">
    <source>
        <dbReference type="SAM" id="MobiDB-lite"/>
    </source>
</evidence>
<feature type="transmembrane region" description="Helical" evidence="2">
    <location>
        <begin position="15"/>
        <end position="36"/>
    </location>
</feature>
<keyword evidence="4" id="KW-1185">Reference proteome</keyword>
<keyword evidence="2" id="KW-0472">Membrane</keyword>
<evidence type="ECO:0000256" key="2">
    <source>
        <dbReference type="SAM" id="Phobius"/>
    </source>
</evidence>
<feature type="transmembrane region" description="Helical" evidence="2">
    <location>
        <begin position="396"/>
        <end position="420"/>
    </location>
</feature>
<comment type="caution">
    <text evidence="3">The sequence shown here is derived from an EMBL/GenBank/DDBJ whole genome shotgun (WGS) entry which is preliminary data.</text>
</comment>
<feature type="compositionally biased region" description="Basic and acidic residues" evidence="1">
    <location>
        <begin position="444"/>
        <end position="458"/>
    </location>
</feature>
<feature type="transmembrane region" description="Helical" evidence="2">
    <location>
        <begin position="358"/>
        <end position="376"/>
    </location>
</feature>
<proteinExistence type="predicted"/>